<evidence type="ECO:0008006" key="22">
    <source>
        <dbReference type="Google" id="ProtNLM"/>
    </source>
</evidence>
<evidence type="ECO:0000256" key="17">
    <source>
        <dbReference type="PIRSR" id="PIRSR607754-3"/>
    </source>
</evidence>
<organism evidence="21">
    <name type="scientific">Salpingoeca rosetta (strain ATCC 50818 / BSB-021)</name>
    <dbReference type="NCBI Taxonomy" id="946362"/>
    <lineage>
        <taxon>Eukaryota</taxon>
        <taxon>Choanoflagellata</taxon>
        <taxon>Craspedida</taxon>
        <taxon>Salpingoecidae</taxon>
        <taxon>Salpingoeca</taxon>
    </lineage>
</organism>
<comment type="cofactor">
    <cofactor evidence="1 16">
        <name>Mn(2+)</name>
        <dbReference type="ChEBI" id="CHEBI:29035"/>
    </cofactor>
</comment>
<keyword evidence="7 16" id="KW-0479">Metal-binding</keyword>
<keyword evidence="8" id="KW-0735">Signal-anchor</keyword>
<evidence type="ECO:0000256" key="9">
    <source>
        <dbReference type="ARBA" id="ARBA00022989"/>
    </source>
</evidence>
<evidence type="ECO:0000256" key="15">
    <source>
        <dbReference type="PIRSR" id="PIRSR607754-1"/>
    </source>
</evidence>
<keyword evidence="13" id="KW-0325">Glycoprotein</keyword>
<feature type="binding site" evidence="16">
    <location>
        <position position="389"/>
    </location>
    <ligand>
        <name>Mn(2+)</name>
        <dbReference type="ChEBI" id="CHEBI:29035"/>
    </ligand>
</feature>
<dbReference type="AlphaFoldDB" id="F2U9U8"/>
<evidence type="ECO:0000256" key="18">
    <source>
        <dbReference type="SAM" id="MobiDB-lite"/>
    </source>
</evidence>
<keyword evidence="10" id="KW-0333">Golgi apparatus</keyword>
<dbReference type="GO" id="GO:0000139">
    <property type="term" value="C:Golgi membrane"/>
    <property type="evidence" value="ECO:0007669"/>
    <property type="project" value="UniProtKB-SubCell"/>
</dbReference>
<feature type="binding site" evidence="16">
    <location>
        <position position="295"/>
    </location>
    <ligand>
        <name>Mn(2+)</name>
        <dbReference type="ChEBI" id="CHEBI:29035"/>
    </ligand>
</feature>
<dbReference type="PANTHER" id="PTHR12871:SF0">
    <property type="entry name" value="ALPHA-1,6-MANNOSYL-GLYCOPROTEIN 2-BETA-N-ACETYLGLUCOSAMINYLTRANSFERASE"/>
    <property type="match status" value="1"/>
</dbReference>
<dbReference type="Proteomes" id="UP000007799">
    <property type="component" value="Unassembled WGS sequence"/>
</dbReference>
<sequence length="498" mass="55137">MLMGVGGGSGTGGGGVRVNRLAGVLAAATVLVVWLWMQVLGQGSAPVTRPNSVVVVVPPADLGVDHLSHVQPVQMENIAVAPGDDGQMREQHEDQRRIHAQYGDQQGQRLHEQGQSEDAQRGGAQGINTQEHPVERIGGNAEAGHGETNTHNGGNTGGVTGAANTVDAAAVEEVLFVMVSKKHKHLAAFLRSLERSDWPKNMVIVFSHDFHNSSTVALTREAKAVFPNSEQWLHPFACSQSDPAGPARGFPRFTPTGAEIDDWQGSCVKNHWWWAANKIWGSYSNLRIMYYLEEDFLVSAHAYSAATIMRRQAEAGDMLGFMLECRRNLWTVSGAMLRRAWLDIHSNADFFCHFNEYNWDLSVKQALIRFASEPSHRMYICAPRRFAQHTGDIGQGLTRGKDVGGDEEEDRLIRELETSFYAKTDTQTLSEHAATTRVEKLSRQHKGFKGFADMRYQHHCMHVASYYDGRGRGEGDDDEGSDAWIARFVQETLSLSPE</sequence>
<evidence type="ECO:0000256" key="8">
    <source>
        <dbReference type="ARBA" id="ARBA00022968"/>
    </source>
</evidence>
<keyword evidence="21" id="KW-1185">Reference proteome</keyword>
<keyword evidence="14 16" id="KW-0464">Manganese</keyword>
<dbReference type="Pfam" id="PF05060">
    <property type="entry name" value="MGAT2"/>
    <property type="match status" value="1"/>
</dbReference>
<feature type="transmembrane region" description="Helical" evidence="19">
    <location>
        <begin position="21"/>
        <end position="41"/>
    </location>
</feature>
<dbReference type="InterPro" id="IPR007754">
    <property type="entry name" value="GlcNAc_II"/>
</dbReference>
<keyword evidence="11 19" id="KW-0472">Membrane</keyword>
<protein>
    <recommendedName>
        <fullName evidence="22">Alpha-1,6-mannosyl-glycoprotein 2-beta-N-acetylglucosaminyltransferase</fullName>
    </recommendedName>
</protein>
<dbReference type="KEGG" id="sre:PTSG_04838"/>
<feature type="disulfide bond" evidence="17">
    <location>
        <begin position="352"/>
        <end position="460"/>
    </location>
</feature>
<evidence type="ECO:0000256" key="2">
    <source>
        <dbReference type="ARBA" id="ARBA00004323"/>
    </source>
</evidence>
<reference evidence="20" key="1">
    <citation type="submission" date="2009-08" db="EMBL/GenBank/DDBJ databases">
        <title>Annotation of Salpingoeca rosetta.</title>
        <authorList>
            <consortium name="The Broad Institute Genome Sequencing Platform"/>
            <person name="Russ C."/>
            <person name="Cuomo C."/>
            <person name="Burger G."/>
            <person name="Gray M.W."/>
            <person name="Holland P.W.H."/>
            <person name="King N."/>
            <person name="Lang F.B.F."/>
            <person name="Roger A.J."/>
            <person name="Ruiz-Trillo I."/>
            <person name="Young S.K."/>
            <person name="Zeng Q."/>
            <person name="Gargeya S."/>
            <person name="Alvarado L."/>
            <person name="Berlin A."/>
            <person name="Chapman S.B."/>
            <person name="Chen Z."/>
            <person name="Freedman E."/>
            <person name="Gellesch M."/>
            <person name="Goldberg J."/>
            <person name="Griggs A."/>
            <person name="Gujja S."/>
            <person name="Heilman E."/>
            <person name="Heiman D."/>
            <person name="Howarth C."/>
            <person name="Mehta T."/>
            <person name="Neiman D."/>
            <person name="Pearson M."/>
            <person name="Roberts A."/>
            <person name="Saif S."/>
            <person name="Shea T."/>
            <person name="Shenoy N."/>
            <person name="Sisk P."/>
            <person name="Stolte C."/>
            <person name="Sykes S."/>
            <person name="White J."/>
            <person name="Yandava C."/>
            <person name="Haas B."/>
            <person name="Nusbaum C."/>
            <person name="Birren B."/>
        </authorList>
    </citation>
    <scope>NUCLEOTIDE SEQUENCE [LARGE SCALE GENOMIC DNA]</scope>
    <source>
        <strain evidence="20">ATCC 50818</strain>
    </source>
</reference>
<dbReference type="GO" id="GO:0006487">
    <property type="term" value="P:protein N-linked glycosylation"/>
    <property type="evidence" value="ECO:0007669"/>
    <property type="project" value="TreeGrafter"/>
</dbReference>
<dbReference type="PANTHER" id="PTHR12871">
    <property type="entry name" value="BETA-1,2-N-ACETYLGLUCOSAMINYLTRANSFERASE II"/>
    <property type="match status" value="1"/>
</dbReference>
<feature type="binding site" evidence="15">
    <location>
        <position position="209"/>
    </location>
    <ligand>
        <name>substrate</name>
    </ligand>
</feature>
<dbReference type="InParanoid" id="F2U9U8"/>
<keyword evidence="5" id="KW-0808">Transferase</keyword>
<dbReference type="STRING" id="946362.F2U9U8"/>
<dbReference type="GO" id="GO:0005795">
    <property type="term" value="C:Golgi stack"/>
    <property type="evidence" value="ECO:0007669"/>
    <property type="project" value="InterPro"/>
</dbReference>
<evidence type="ECO:0000256" key="6">
    <source>
        <dbReference type="ARBA" id="ARBA00022692"/>
    </source>
</evidence>
<dbReference type="UniPathway" id="UPA00378"/>
<evidence type="ECO:0000256" key="16">
    <source>
        <dbReference type="PIRSR" id="PIRSR607754-2"/>
    </source>
</evidence>
<keyword evidence="4" id="KW-0328">Glycosyltransferase</keyword>
<comment type="pathway">
    <text evidence="3">Protein modification; protein glycosylation.</text>
</comment>
<dbReference type="EMBL" id="GL832965">
    <property type="protein sequence ID" value="EGD73125.1"/>
    <property type="molecule type" value="Genomic_DNA"/>
</dbReference>
<evidence type="ECO:0000256" key="3">
    <source>
        <dbReference type="ARBA" id="ARBA00004922"/>
    </source>
</evidence>
<gene>
    <name evidence="20" type="ORF">PTSG_04838</name>
</gene>
<evidence type="ECO:0000256" key="12">
    <source>
        <dbReference type="ARBA" id="ARBA00023157"/>
    </source>
</evidence>
<keyword evidence="9 19" id="KW-1133">Transmembrane helix</keyword>
<evidence type="ECO:0000313" key="21">
    <source>
        <dbReference type="Proteomes" id="UP000007799"/>
    </source>
</evidence>
<dbReference type="RefSeq" id="XP_004994156.1">
    <property type="nucleotide sequence ID" value="XM_004994099.1"/>
</dbReference>
<evidence type="ECO:0000256" key="10">
    <source>
        <dbReference type="ARBA" id="ARBA00023034"/>
    </source>
</evidence>
<proteinExistence type="predicted"/>
<feature type="region of interest" description="Disordered" evidence="18">
    <location>
        <begin position="103"/>
        <end position="160"/>
    </location>
</feature>
<evidence type="ECO:0000256" key="19">
    <source>
        <dbReference type="SAM" id="Phobius"/>
    </source>
</evidence>
<accession>F2U9U8</accession>
<dbReference type="OrthoDB" id="6019616at2759"/>
<evidence type="ECO:0000256" key="7">
    <source>
        <dbReference type="ARBA" id="ARBA00022723"/>
    </source>
</evidence>
<evidence type="ECO:0000256" key="1">
    <source>
        <dbReference type="ARBA" id="ARBA00001936"/>
    </source>
</evidence>
<name>F2U9U8_SALR5</name>
<keyword evidence="12 17" id="KW-1015">Disulfide bond</keyword>
<dbReference type="GeneID" id="16074736"/>
<evidence type="ECO:0000313" key="20">
    <source>
        <dbReference type="EMBL" id="EGD73125.1"/>
    </source>
</evidence>
<keyword evidence="6 19" id="KW-0812">Transmembrane</keyword>
<dbReference type="GO" id="GO:0009312">
    <property type="term" value="P:oligosaccharide biosynthetic process"/>
    <property type="evidence" value="ECO:0007669"/>
    <property type="project" value="InterPro"/>
</dbReference>
<evidence type="ECO:0000256" key="11">
    <source>
        <dbReference type="ARBA" id="ARBA00023136"/>
    </source>
</evidence>
<dbReference type="eggNOG" id="KOG2791">
    <property type="taxonomic scope" value="Eukaryota"/>
</dbReference>
<evidence type="ECO:0000256" key="4">
    <source>
        <dbReference type="ARBA" id="ARBA00022676"/>
    </source>
</evidence>
<evidence type="ECO:0000256" key="13">
    <source>
        <dbReference type="ARBA" id="ARBA00023180"/>
    </source>
</evidence>
<comment type="subcellular location">
    <subcellularLocation>
        <location evidence="2">Golgi apparatus membrane</location>
        <topology evidence="2">Single-pass type II membrane protein</topology>
    </subcellularLocation>
</comment>
<dbReference type="GO" id="GO:0008455">
    <property type="term" value="F:alpha-1,6-mannosylglycoprotein 2-beta-N-acetylglucosaminyltransferase activity"/>
    <property type="evidence" value="ECO:0007669"/>
    <property type="project" value="InterPro"/>
</dbReference>
<evidence type="ECO:0000256" key="14">
    <source>
        <dbReference type="ARBA" id="ARBA00023211"/>
    </source>
</evidence>
<evidence type="ECO:0000256" key="5">
    <source>
        <dbReference type="ARBA" id="ARBA00022679"/>
    </source>
</evidence>
<feature type="compositionally biased region" description="Basic and acidic residues" evidence="18">
    <location>
        <begin position="109"/>
        <end position="120"/>
    </location>
</feature>
<feature type="binding site" evidence="15">
    <location>
        <position position="326"/>
    </location>
    <ligand>
        <name>substrate</name>
    </ligand>
</feature>
<dbReference type="GO" id="GO:0046872">
    <property type="term" value="F:metal ion binding"/>
    <property type="evidence" value="ECO:0007669"/>
    <property type="project" value="UniProtKB-KW"/>
</dbReference>